<feature type="signal peptide" evidence="1">
    <location>
        <begin position="1"/>
        <end position="16"/>
    </location>
</feature>
<comment type="caution">
    <text evidence="2">The sequence shown here is derived from an EMBL/GenBank/DDBJ whole genome shotgun (WGS) entry which is preliminary data.</text>
</comment>
<dbReference type="AlphaFoldDB" id="A0AAD8XZR2"/>
<organism evidence="2 3">
    <name type="scientific">Skeletonema marinoi</name>
    <dbReference type="NCBI Taxonomy" id="267567"/>
    <lineage>
        <taxon>Eukaryota</taxon>
        <taxon>Sar</taxon>
        <taxon>Stramenopiles</taxon>
        <taxon>Ochrophyta</taxon>
        <taxon>Bacillariophyta</taxon>
        <taxon>Coscinodiscophyceae</taxon>
        <taxon>Thalassiosirophycidae</taxon>
        <taxon>Thalassiosirales</taxon>
        <taxon>Skeletonemataceae</taxon>
        <taxon>Skeletonema</taxon>
        <taxon>Skeletonema marinoi-dohrnii complex</taxon>
    </lineage>
</organism>
<evidence type="ECO:0000313" key="3">
    <source>
        <dbReference type="Proteomes" id="UP001224775"/>
    </source>
</evidence>
<keyword evidence="1" id="KW-0732">Signal</keyword>
<keyword evidence="3" id="KW-1185">Reference proteome</keyword>
<evidence type="ECO:0000313" key="2">
    <source>
        <dbReference type="EMBL" id="KAK1736420.1"/>
    </source>
</evidence>
<dbReference type="Gene3D" id="2.60.40.780">
    <property type="entry name" value="von Hippel-Lindau disease tumour suppressor, beta domain"/>
    <property type="match status" value="1"/>
</dbReference>
<dbReference type="InterPro" id="IPR037140">
    <property type="entry name" value="VHL_beta_dom_sf"/>
</dbReference>
<proteinExistence type="predicted"/>
<protein>
    <recommendedName>
        <fullName evidence="4">Fe2OG dioxygenase domain-containing protein</fullName>
    </recommendedName>
</protein>
<evidence type="ECO:0008006" key="4">
    <source>
        <dbReference type="Google" id="ProtNLM"/>
    </source>
</evidence>
<name>A0AAD8XZR2_9STRA</name>
<accession>A0AAD8XZR2</accession>
<dbReference type="Proteomes" id="UP001224775">
    <property type="component" value="Unassembled WGS sequence"/>
</dbReference>
<dbReference type="InterPro" id="IPR036208">
    <property type="entry name" value="VHL_sf"/>
</dbReference>
<feature type="chain" id="PRO_5042129989" description="Fe2OG dioxygenase domain-containing protein" evidence="1">
    <location>
        <begin position="17"/>
        <end position="531"/>
    </location>
</feature>
<dbReference type="EMBL" id="JATAAI010000029">
    <property type="protein sequence ID" value="KAK1736420.1"/>
    <property type="molecule type" value="Genomic_DNA"/>
</dbReference>
<reference evidence="2" key="1">
    <citation type="submission" date="2023-06" db="EMBL/GenBank/DDBJ databases">
        <title>Survivors Of The Sea: Transcriptome response of Skeletonema marinoi to long-term dormancy.</title>
        <authorList>
            <person name="Pinder M.I.M."/>
            <person name="Kourtchenko O."/>
            <person name="Robertson E.K."/>
            <person name="Larsson T."/>
            <person name="Maumus F."/>
            <person name="Osuna-Cruz C.M."/>
            <person name="Vancaester E."/>
            <person name="Stenow R."/>
            <person name="Vandepoele K."/>
            <person name="Ploug H."/>
            <person name="Bruchert V."/>
            <person name="Godhe A."/>
            <person name="Topel M."/>
        </authorList>
    </citation>
    <scope>NUCLEOTIDE SEQUENCE</scope>
    <source>
        <strain evidence="2">R05AC</strain>
    </source>
</reference>
<sequence length="531" mass="60590">MLTGTLLAIIYSIALSGDVVEAISRAGNLSDLPFDENDHLSTHVLAVPAGKCGSLLLEDTVDFEDGSHGHQWMELEGEAFDSVFGHLGAYADFSSDEVTDFNTDCLAVCLEKGTLREVVARPLPHRYFLQGKVDQDGDGMRVTEASVQQFVMSDSCAKVEYGFVNYHDNPIKMYWISHSGQQVYNQEIGVGERKTSFINTFIGHKFEFYDSQPNEDALQNELLFDWIIPNHGIIGFKNYEFPHVPVEGVERQVQQTLKSEWRRHEVVKRTFSPLAFDKGRLPDDLYASLGAYWYNNRDVPHVVHEEWGRHKGVFVNYWETDVNFIQIPWHLKKRWQRRLRELVEAWTGVELETTDMYGMREYTKGARLLSHVDRESTHAASLIVNIAQQNVSQPWTIEVHDHADRLHEVVMEPGDIVYYESAKALHGRNTPLQSGTYVNLFTHYRPLNDPDWYLRDNPEGTPEPLIDVGTCNLVGKPDEYSKGAVQCQNSAIGPHLSPSMFTATCADDMFQWWKSVGPRDETVEDNDNEEL</sequence>
<gene>
    <name evidence="2" type="ORF">QTG54_013020</name>
</gene>
<dbReference type="SUPFAM" id="SSF49468">
    <property type="entry name" value="VHL"/>
    <property type="match status" value="1"/>
</dbReference>
<evidence type="ECO:0000256" key="1">
    <source>
        <dbReference type="SAM" id="SignalP"/>
    </source>
</evidence>